<evidence type="ECO:0008006" key="4">
    <source>
        <dbReference type="Google" id="ProtNLM"/>
    </source>
</evidence>
<evidence type="ECO:0000313" key="3">
    <source>
        <dbReference type="Proteomes" id="UP000772434"/>
    </source>
</evidence>
<dbReference type="EMBL" id="JADNRY010000701">
    <property type="protein sequence ID" value="KAF9029493.1"/>
    <property type="molecule type" value="Genomic_DNA"/>
</dbReference>
<proteinExistence type="predicted"/>
<dbReference type="AlphaFoldDB" id="A0A9P5TWZ8"/>
<sequence length="75" mass="8646">MFSFILFLLSPYFSGIFATDIQLVTNVGERGLSSTNMGEHEFGFKETVLFRQARYVWCIAVHFGWNVLQRHACPI</sequence>
<protein>
    <recommendedName>
        <fullName evidence="4">Secreted protein</fullName>
    </recommendedName>
</protein>
<keyword evidence="1" id="KW-0732">Signal</keyword>
<keyword evidence="3" id="KW-1185">Reference proteome</keyword>
<gene>
    <name evidence="2" type="ORF">BDP27DRAFT_1349621</name>
</gene>
<dbReference type="Proteomes" id="UP000772434">
    <property type="component" value="Unassembled WGS sequence"/>
</dbReference>
<comment type="caution">
    <text evidence="2">The sequence shown here is derived from an EMBL/GenBank/DDBJ whole genome shotgun (WGS) entry which is preliminary data.</text>
</comment>
<feature type="chain" id="PRO_5040121885" description="Secreted protein" evidence="1">
    <location>
        <begin position="19"/>
        <end position="75"/>
    </location>
</feature>
<accession>A0A9P5TWZ8</accession>
<feature type="signal peptide" evidence="1">
    <location>
        <begin position="1"/>
        <end position="18"/>
    </location>
</feature>
<organism evidence="2 3">
    <name type="scientific">Rhodocollybia butyracea</name>
    <dbReference type="NCBI Taxonomy" id="206335"/>
    <lineage>
        <taxon>Eukaryota</taxon>
        <taxon>Fungi</taxon>
        <taxon>Dikarya</taxon>
        <taxon>Basidiomycota</taxon>
        <taxon>Agaricomycotina</taxon>
        <taxon>Agaricomycetes</taxon>
        <taxon>Agaricomycetidae</taxon>
        <taxon>Agaricales</taxon>
        <taxon>Marasmiineae</taxon>
        <taxon>Omphalotaceae</taxon>
        <taxon>Rhodocollybia</taxon>
    </lineage>
</organism>
<evidence type="ECO:0000313" key="2">
    <source>
        <dbReference type="EMBL" id="KAF9029493.1"/>
    </source>
</evidence>
<name>A0A9P5TWZ8_9AGAR</name>
<evidence type="ECO:0000256" key="1">
    <source>
        <dbReference type="SAM" id="SignalP"/>
    </source>
</evidence>
<reference evidence="2" key="1">
    <citation type="submission" date="2020-11" db="EMBL/GenBank/DDBJ databases">
        <authorList>
            <consortium name="DOE Joint Genome Institute"/>
            <person name="Ahrendt S."/>
            <person name="Riley R."/>
            <person name="Andreopoulos W."/>
            <person name="Labutti K."/>
            <person name="Pangilinan J."/>
            <person name="Ruiz-Duenas F.J."/>
            <person name="Barrasa J.M."/>
            <person name="Sanchez-Garcia M."/>
            <person name="Camarero S."/>
            <person name="Miyauchi S."/>
            <person name="Serrano A."/>
            <person name="Linde D."/>
            <person name="Babiker R."/>
            <person name="Drula E."/>
            <person name="Ayuso-Fernandez I."/>
            <person name="Pacheco R."/>
            <person name="Padilla G."/>
            <person name="Ferreira P."/>
            <person name="Barriuso J."/>
            <person name="Kellner H."/>
            <person name="Castanera R."/>
            <person name="Alfaro M."/>
            <person name="Ramirez L."/>
            <person name="Pisabarro A.G."/>
            <person name="Kuo A."/>
            <person name="Tritt A."/>
            <person name="Lipzen A."/>
            <person name="He G."/>
            <person name="Yan M."/>
            <person name="Ng V."/>
            <person name="Cullen D."/>
            <person name="Martin F."/>
            <person name="Rosso M.-N."/>
            <person name="Henrissat B."/>
            <person name="Hibbett D."/>
            <person name="Martinez A.T."/>
            <person name="Grigoriev I.V."/>
        </authorList>
    </citation>
    <scope>NUCLEOTIDE SEQUENCE</scope>
    <source>
        <strain evidence="2">AH 40177</strain>
    </source>
</reference>